<dbReference type="Gene3D" id="2.60.40.4190">
    <property type="match status" value="1"/>
</dbReference>
<feature type="domain" description="S-layer family duplication" evidence="3">
    <location>
        <begin position="44"/>
        <end position="303"/>
    </location>
</feature>
<dbReference type="KEGG" id="mmh:Mmah_1944"/>
<sequence length="422" mass="46699" precursor="true">MMQLEIIKKISIVFILCLSLTCFVTISSAESVEIGGNILDSGNVSSIAWDGTNWSALYFGLNEAGSNTEILYYQDSDGTNPGIGAAPTNNVIDKKELLYSSHTYSKKFKLSAKTDATEVSTYSVIPWFGNKYVAVDDKASKMASLVTEQGGGSEKKLKEGEVWDLGKGYSLELFQLDVEGDKAFVLLYKDGKELDSTVIKLDGTDDDRSFVVKDDFADLEDAVYFVTYIDETFRCSSECFAIFKYTWLIDKDNVSTIEEGDKVGLLKCREISENWINMSNHEEITLEMNEKAYFTDDWYIRTSKSGKGSDGGYLFYPAMNVVFETAEDASTQSENVDNTDNEDVSEENVTTVEQSPSSSSSKPSQGTDNDMDTPFADASEESKEKQTDLESKKTHAAVPGFVSITAISGLVASLFILRRRIN</sequence>
<feature type="transmembrane region" description="Helical" evidence="2">
    <location>
        <begin position="396"/>
        <end position="417"/>
    </location>
</feature>
<feature type="compositionally biased region" description="Low complexity" evidence="1">
    <location>
        <begin position="355"/>
        <end position="364"/>
    </location>
</feature>
<dbReference type="HOGENOM" id="CLU_050176_0_0_2"/>
<dbReference type="AlphaFoldDB" id="D5E8F1"/>
<dbReference type="EMBL" id="CP001994">
    <property type="protein sequence ID" value="ADE37439.1"/>
    <property type="molecule type" value="Genomic_DNA"/>
</dbReference>
<protein>
    <submittedName>
        <fullName evidence="4">S-layer-related duplication domain protein</fullName>
    </submittedName>
</protein>
<dbReference type="Gene3D" id="2.60.98.40">
    <property type="match status" value="1"/>
</dbReference>
<dbReference type="RefSeq" id="WP_013038381.1">
    <property type="nucleotide sequence ID" value="NC_014002.1"/>
</dbReference>
<dbReference type="Pfam" id="PF07752">
    <property type="entry name" value="S-layer"/>
    <property type="match status" value="1"/>
</dbReference>
<name>D5E8F1_METMS</name>
<accession>D5E8F1</accession>
<keyword evidence="5" id="KW-1185">Reference proteome</keyword>
<keyword evidence="2" id="KW-0472">Membrane</keyword>
<reference evidence="4 5" key="1">
    <citation type="submission" date="2010-03" db="EMBL/GenBank/DDBJ databases">
        <title>The complete genome of Methanohalophilus mahii DSM 5219.</title>
        <authorList>
            <consortium name="US DOE Joint Genome Institute (JGI-PGF)"/>
            <person name="Lucas S."/>
            <person name="Copeland A."/>
            <person name="Lapidus A."/>
            <person name="Glavina del Rio T."/>
            <person name="Dalin E."/>
            <person name="Tice H."/>
            <person name="Bruce D."/>
            <person name="Goodwin L."/>
            <person name="Pitluck S."/>
            <person name="Kyrpides N."/>
            <person name="Mavromatis K."/>
            <person name="Ivanova N."/>
            <person name="Lykidis A."/>
            <person name="Saunders E."/>
            <person name="Brettin T."/>
            <person name="Detter J.C."/>
            <person name="Han C."/>
            <person name="Land M."/>
            <person name="Hauser L."/>
            <person name="Markowitz V."/>
            <person name="Cheng J.-F."/>
            <person name="Hugenholtz P."/>
            <person name="Woyke T."/>
            <person name="Wu D."/>
            <person name="Spring S."/>
            <person name="Schneider S."/>
            <person name="Schroeder M."/>
            <person name="Klenk H.-P."/>
            <person name="Eisen J.A."/>
        </authorList>
    </citation>
    <scope>NUCLEOTIDE SEQUENCE [LARGE SCALE GENOMIC DNA]</scope>
    <source>
        <strain evidence="5">ATCC 35705 / DSM 5219 / SLP</strain>
    </source>
</reference>
<proteinExistence type="predicted"/>
<evidence type="ECO:0000313" key="4">
    <source>
        <dbReference type="EMBL" id="ADE37439.1"/>
    </source>
</evidence>
<feature type="compositionally biased region" description="Basic and acidic residues" evidence="1">
    <location>
        <begin position="380"/>
        <end position="393"/>
    </location>
</feature>
<organism evidence="4 5">
    <name type="scientific">Methanohalophilus mahii (strain ATCC 35705 / DSM 5219 / SLP)</name>
    <dbReference type="NCBI Taxonomy" id="547558"/>
    <lineage>
        <taxon>Archaea</taxon>
        <taxon>Methanobacteriati</taxon>
        <taxon>Methanobacteriota</taxon>
        <taxon>Stenosarchaea group</taxon>
        <taxon>Methanomicrobia</taxon>
        <taxon>Methanosarcinales</taxon>
        <taxon>Methanosarcinaceae</taxon>
        <taxon>Methanohalophilus</taxon>
    </lineage>
</organism>
<feature type="region of interest" description="Disordered" evidence="1">
    <location>
        <begin position="328"/>
        <end position="394"/>
    </location>
</feature>
<feature type="compositionally biased region" description="Acidic residues" evidence="1">
    <location>
        <begin position="337"/>
        <end position="346"/>
    </location>
</feature>
<evidence type="ECO:0000259" key="3">
    <source>
        <dbReference type="Pfam" id="PF07752"/>
    </source>
</evidence>
<dbReference type="InterPro" id="IPR006457">
    <property type="entry name" value="S_layer-rel_Mac"/>
</dbReference>
<keyword evidence="2" id="KW-1133">Transmembrane helix</keyword>
<gene>
    <name evidence="4" type="ordered locus">Mmah_1944</name>
</gene>
<dbReference type="Proteomes" id="UP000001059">
    <property type="component" value="Chromosome"/>
</dbReference>
<evidence type="ECO:0000256" key="1">
    <source>
        <dbReference type="SAM" id="MobiDB-lite"/>
    </source>
</evidence>
<dbReference type="STRING" id="547558.Mmah_1944"/>
<evidence type="ECO:0000313" key="5">
    <source>
        <dbReference type="Proteomes" id="UP000001059"/>
    </source>
</evidence>
<dbReference type="GeneID" id="8984136"/>
<evidence type="ECO:0000256" key="2">
    <source>
        <dbReference type="SAM" id="Phobius"/>
    </source>
</evidence>
<dbReference type="NCBIfam" id="TIGR01567">
    <property type="entry name" value="S_layer_rel_Mac"/>
    <property type="match status" value="1"/>
</dbReference>
<keyword evidence="2" id="KW-0812">Transmembrane</keyword>